<feature type="compositionally biased region" description="Basic and acidic residues" evidence="1">
    <location>
        <begin position="124"/>
        <end position="133"/>
    </location>
</feature>
<sequence length="183" mass="19781">MIAVQKPPLPLFSAPTFRQSHSRHPSAPVVVRPTHTPGVLSLSKPLPQRLQQPPQPQRSPRVPKSKPQQRSPRPVPAQAASVEKPAPVNTQKVVGASPEEAKLQPALVIPNPDRSTRGRQQSKLAKDKADRRSISVSSSRLSARRLAHQPSPPPTRIPSQAEASTKLAVTPVLAHARVNHGSK</sequence>
<dbReference type="AlphaFoldDB" id="A0A1C7LSY6"/>
<gene>
    <name evidence="2" type="ORF">A0H81_12327</name>
</gene>
<organism evidence="2 3">
    <name type="scientific">Grifola frondosa</name>
    <name type="common">Maitake</name>
    <name type="synonym">Polyporus frondosus</name>
    <dbReference type="NCBI Taxonomy" id="5627"/>
    <lineage>
        <taxon>Eukaryota</taxon>
        <taxon>Fungi</taxon>
        <taxon>Dikarya</taxon>
        <taxon>Basidiomycota</taxon>
        <taxon>Agaricomycotina</taxon>
        <taxon>Agaricomycetes</taxon>
        <taxon>Polyporales</taxon>
        <taxon>Grifolaceae</taxon>
        <taxon>Grifola</taxon>
    </lineage>
</organism>
<evidence type="ECO:0000313" key="3">
    <source>
        <dbReference type="Proteomes" id="UP000092993"/>
    </source>
</evidence>
<reference evidence="2 3" key="1">
    <citation type="submission" date="2016-03" db="EMBL/GenBank/DDBJ databases">
        <title>Whole genome sequencing of Grifola frondosa 9006-11.</title>
        <authorList>
            <person name="Min B."/>
            <person name="Park H."/>
            <person name="Kim J.-G."/>
            <person name="Cho H."/>
            <person name="Oh Y.-L."/>
            <person name="Kong W.-S."/>
            <person name="Choi I.-G."/>
        </authorList>
    </citation>
    <scope>NUCLEOTIDE SEQUENCE [LARGE SCALE GENOMIC DNA]</scope>
    <source>
        <strain evidence="2 3">9006-11</strain>
    </source>
</reference>
<evidence type="ECO:0000256" key="1">
    <source>
        <dbReference type="SAM" id="MobiDB-lite"/>
    </source>
</evidence>
<evidence type="ECO:0000313" key="2">
    <source>
        <dbReference type="EMBL" id="OBZ67843.1"/>
    </source>
</evidence>
<name>A0A1C7LSY6_GRIFR</name>
<protein>
    <submittedName>
        <fullName evidence="2">Uncharacterized protein</fullName>
    </submittedName>
</protein>
<proteinExistence type="predicted"/>
<dbReference type="OrthoDB" id="2802670at2759"/>
<dbReference type="OMA" id="HARVNHG"/>
<keyword evidence="3" id="KW-1185">Reference proteome</keyword>
<feature type="compositionally biased region" description="Low complexity" evidence="1">
    <location>
        <begin position="40"/>
        <end position="62"/>
    </location>
</feature>
<dbReference type="Proteomes" id="UP000092993">
    <property type="component" value="Unassembled WGS sequence"/>
</dbReference>
<comment type="caution">
    <text evidence="2">The sequence shown here is derived from an EMBL/GenBank/DDBJ whole genome shotgun (WGS) entry which is preliminary data.</text>
</comment>
<dbReference type="EMBL" id="LUGG01000023">
    <property type="protein sequence ID" value="OBZ67843.1"/>
    <property type="molecule type" value="Genomic_DNA"/>
</dbReference>
<feature type="region of interest" description="Disordered" evidence="1">
    <location>
        <begin position="1"/>
        <end position="171"/>
    </location>
</feature>
<accession>A0A1C7LSY6</accession>